<name>A0A7Z7HNR9_9PROT</name>
<keyword evidence="3 6" id="KW-0285">Flavoprotein</keyword>
<dbReference type="PANTHER" id="PTHR43292">
    <property type="entry name" value="ACYL-COA DEHYDROGENASE"/>
    <property type="match status" value="1"/>
</dbReference>
<dbReference type="Pfam" id="PF02770">
    <property type="entry name" value="Acyl-CoA_dh_M"/>
    <property type="match status" value="1"/>
</dbReference>
<evidence type="ECO:0000256" key="2">
    <source>
        <dbReference type="ARBA" id="ARBA00009347"/>
    </source>
</evidence>
<dbReference type="InterPro" id="IPR006091">
    <property type="entry name" value="Acyl-CoA_Oxase/DH_mid-dom"/>
</dbReference>
<dbReference type="SUPFAM" id="SSF56645">
    <property type="entry name" value="Acyl-CoA dehydrogenase NM domain-like"/>
    <property type="match status" value="1"/>
</dbReference>
<dbReference type="Gene3D" id="1.20.140.10">
    <property type="entry name" value="Butyryl-CoA Dehydrogenase, subunit A, domain 3"/>
    <property type="match status" value="1"/>
</dbReference>
<dbReference type="GO" id="GO:0050660">
    <property type="term" value="F:flavin adenine dinucleotide binding"/>
    <property type="evidence" value="ECO:0007669"/>
    <property type="project" value="InterPro"/>
</dbReference>
<evidence type="ECO:0000256" key="1">
    <source>
        <dbReference type="ARBA" id="ARBA00001974"/>
    </source>
</evidence>
<dbReference type="FunFam" id="2.40.110.10:FF:000011">
    <property type="entry name" value="Acyl-CoA dehydrogenase FadE34"/>
    <property type="match status" value="1"/>
</dbReference>
<dbReference type="InterPro" id="IPR046373">
    <property type="entry name" value="Acyl-CoA_Oxase/DH_mid-dom_sf"/>
</dbReference>
<evidence type="ECO:0000313" key="10">
    <source>
        <dbReference type="EMBL" id="SMB21379.1"/>
    </source>
</evidence>
<dbReference type="Gene3D" id="1.10.540.10">
    <property type="entry name" value="Acyl-CoA dehydrogenase/oxidase, N-terminal domain"/>
    <property type="match status" value="1"/>
</dbReference>
<dbReference type="RefSeq" id="WP_154715757.1">
    <property type="nucleotide sequence ID" value="NZ_LT837803.1"/>
</dbReference>
<dbReference type="Pfam" id="PF02771">
    <property type="entry name" value="Acyl-CoA_dh_N"/>
    <property type="match status" value="1"/>
</dbReference>
<dbReference type="InterPro" id="IPR009100">
    <property type="entry name" value="AcylCoA_DH/oxidase_NM_dom_sf"/>
</dbReference>
<keyword evidence="4 6" id="KW-0274">FAD</keyword>
<evidence type="ECO:0000256" key="4">
    <source>
        <dbReference type="ARBA" id="ARBA00022827"/>
    </source>
</evidence>
<dbReference type="SUPFAM" id="SSF47203">
    <property type="entry name" value="Acyl-CoA dehydrogenase C-terminal domain-like"/>
    <property type="match status" value="1"/>
</dbReference>
<reference evidence="10" key="1">
    <citation type="submission" date="2017-03" db="EMBL/GenBank/DDBJ databases">
        <authorList>
            <consortium name="AG Boll"/>
        </authorList>
    </citation>
    <scope>NUCLEOTIDE SEQUENCE [LARGE SCALE GENOMIC DNA]</scope>
    <source>
        <strain evidence="10">Chol</strain>
    </source>
</reference>
<dbReference type="Proteomes" id="UP000242886">
    <property type="component" value="Chromosome SDENCHOL"/>
</dbReference>
<dbReference type="InterPro" id="IPR036250">
    <property type="entry name" value="AcylCo_DH-like_C"/>
</dbReference>
<evidence type="ECO:0000259" key="7">
    <source>
        <dbReference type="Pfam" id="PF00441"/>
    </source>
</evidence>
<accession>A0A7Z7HNR9</accession>
<dbReference type="InterPro" id="IPR009075">
    <property type="entry name" value="AcylCo_DH/oxidase_C"/>
</dbReference>
<dbReference type="EMBL" id="LT837803">
    <property type="protein sequence ID" value="SMB21379.1"/>
    <property type="molecule type" value="Genomic_DNA"/>
</dbReference>
<dbReference type="PANTHER" id="PTHR43292:SF3">
    <property type="entry name" value="ACYL-COA DEHYDROGENASE FADE29"/>
    <property type="match status" value="1"/>
</dbReference>
<evidence type="ECO:0000259" key="9">
    <source>
        <dbReference type="Pfam" id="PF02771"/>
    </source>
</evidence>
<comment type="cofactor">
    <cofactor evidence="1 6">
        <name>FAD</name>
        <dbReference type="ChEBI" id="CHEBI:57692"/>
    </cofactor>
</comment>
<feature type="domain" description="Acyl-CoA dehydrogenase/oxidase C-terminal" evidence="7">
    <location>
        <begin position="240"/>
        <end position="399"/>
    </location>
</feature>
<keyword evidence="5 6" id="KW-0560">Oxidoreductase</keyword>
<dbReference type="Pfam" id="PF00441">
    <property type="entry name" value="Acyl-CoA_dh_1"/>
    <property type="match status" value="1"/>
</dbReference>
<dbReference type="GO" id="GO:0005886">
    <property type="term" value="C:plasma membrane"/>
    <property type="evidence" value="ECO:0007669"/>
    <property type="project" value="TreeGrafter"/>
</dbReference>
<organism evidence="10 11">
    <name type="scientific">Sterolibacterium denitrificans</name>
    <dbReference type="NCBI Taxonomy" id="157592"/>
    <lineage>
        <taxon>Bacteria</taxon>
        <taxon>Pseudomonadati</taxon>
        <taxon>Pseudomonadota</taxon>
        <taxon>Betaproteobacteria</taxon>
        <taxon>Nitrosomonadales</taxon>
        <taxon>Sterolibacteriaceae</taxon>
        <taxon>Sterolibacterium</taxon>
    </lineage>
</organism>
<evidence type="ECO:0000259" key="8">
    <source>
        <dbReference type="Pfam" id="PF02770"/>
    </source>
</evidence>
<sequence>MSDKDHLETFRQEARSWLEANCPAEMRTPTPEGGIVWVGSQIHFDSEPQRLWYERMRDKRWFAPTWPVEYGGGGLSKDEARVLERELSRLKCRLPMVNLGIWMIGPIILEFGTEEQKRQHLPKMCSGEASWCQGFSEPNAGSDLASLKMKAEREGDDFILNGSKIWTSYAQKSDWMYCLIRTDNTPGKDKQEGITLIVLDMRTPGIGIKPIELLSGKSNFCQVFFDNVRVPVRNVIGEINGGWPITKKLLQYERGAMAKLSESGVKGRDFTSLAQEYLPQIADPQQKAALRERIAGILVDEKAFLFTMQRVGEEAKAGGDVGTITSIFKYASAEEGRHKYEALLALMGHRALGWDTGEAGQEFSEDELMVAKQWLLSWTFCIAGGTSEIQLNVIAKRILGLPS</sequence>
<dbReference type="InterPro" id="IPR037069">
    <property type="entry name" value="AcylCoA_DH/ox_N_sf"/>
</dbReference>
<dbReference type="InterPro" id="IPR013786">
    <property type="entry name" value="AcylCoA_DH/ox_N"/>
</dbReference>
<evidence type="ECO:0000313" key="11">
    <source>
        <dbReference type="Proteomes" id="UP000242886"/>
    </source>
</evidence>
<evidence type="ECO:0000256" key="5">
    <source>
        <dbReference type="ARBA" id="ARBA00023002"/>
    </source>
</evidence>
<evidence type="ECO:0000256" key="3">
    <source>
        <dbReference type="ARBA" id="ARBA00022630"/>
    </source>
</evidence>
<feature type="domain" description="Acyl-CoA dehydrogenase/oxidase N-terminal" evidence="9">
    <location>
        <begin position="44"/>
        <end position="128"/>
    </location>
</feature>
<comment type="similarity">
    <text evidence="2 6">Belongs to the acyl-CoA dehydrogenase family.</text>
</comment>
<gene>
    <name evidence="10" type="ORF">SDENCHOL_10301</name>
</gene>
<proteinExistence type="inferred from homology"/>
<dbReference type="InterPro" id="IPR052161">
    <property type="entry name" value="Mycobact_Acyl-CoA_DH"/>
</dbReference>
<keyword evidence="11" id="KW-1185">Reference proteome</keyword>
<evidence type="ECO:0000256" key="6">
    <source>
        <dbReference type="RuleBase" id="RU362125"/>
    </source>
</evidence>
<dbReference type="Gene3D" id="2.40.110.10">
    <property type="entry name" value="Butyryl-CoA Dehydrogenase, subunit A, domain 2"/>
    <property type="match status" value="1"/>
</dbReference>
<dbReference type="GO" id="GO:0016627">
    <property type="term" value="F:oxidoreductase activity, acting on the CH-CH group of donors"/>
    <property type="evidence" value="ECO:0007669"/>
    <property type="project" value="InterPro"/>
</dbReference>
<feature type="domain" description="Acyl-CoA oxidase/dehydrogenase middle" evidence="8">
    <location>
        <begin position="132"/>
        <end position="228"/>
    </location>
</feature>
<protein>
    <submittedName>
        <fullName evidence="10">Acyl-CoA dehydrogenase</fullName>
    </submittedName>
</protein>
<dbReference type="AlphaFoldDB" id="A0A7Z7HNR9"/>